<evidence type="ECO:0000313" key="2">
    <source>
        <dbReference type="EMBL" id="GFY69252.1"/>
    </source>
</evidence>
<sequence length="98" mass="10828">MISTGALPRNVAPAWGSSGKGQRVGGIAGAAHHRSRNSFLGTLIIGRQGRSKPLYKCRRNPRATHGTRWSVFLAAPQEKLCPSPFFLRYRLSGEMKFF</sequence>
<evidence type="ECO:0000313" key="3">
    <source>
        <dbReference type="Proteomes" id="UP000886998"/>
    </source>
</evidence>
<comment type="caution">
    <text evidence="2">The sequence shown here is derived from an EMBL/GenBank/DDBJ whole genome shotgun (WGS) entry which is preliminary data.</text>
</comment>
<feature type="compositionally biased region" description="Gly residues" evidence="1">
    <location>
        <begin position="18"/>
        <end position="27"/>
    </location>
</feature>
<dbReference type="AlphaFoldDB" id="A0A8X6YBW3"/>
<evidence type="ECO:0000256" key="1">
    <source>
        <dbReference type="SAM" id="MobiDB-lite"/>
    </source>
</evidence>
<organism evidence="2 3">
    <name type="scientific">Trichonephila inaurata madagascariensis</name>
    <dbReference type="NCBI Taxonomy" id="2747483"/>
    <lineage>
        <taxon>Eukaryota</taxon>
        <taxon>Metazoa</taxon>
        <taxon>Ecdysozoa</taxon>
        <taxon>Arthropoda</taxon>
        <taxon>Chelicerata</taxon>
        <taxon>Arachnida</taxon>
        <taxon>Araneae</taxon>
        <taxon>Araneomorphae</taxon>
        <taxon>Entelegynae</taxon>
        <taxon>Araneoidea</taxon>
        <taxon>Nephilidae</taxon>
        <taxon>Trichonephila</taxon>
        <taxon>Trichonephila inaurata</taxon>
    </lineage>
</organism>
<proteinExistence type="predicted"/>
<feature type="region of interest" description="Disordered" evidence="1">
    <location>
        <begin position="1"/>
        <end position="27"/>
    </location>
</feature>
<dbReference type="Proteomes" id="UP000886998">
    <property type="component" value="Unassembled WGS sequence"/>
</dbReference>
<keyword evidence="3" id="KW-1185">Reference proteome</keyword>
<protein>
    <submittedName>
        <fullName evidence="2">Uncharacterized protein</fullName>
    </submittedName>
</protein>
<reference evidence="2" key="1">
    <citation type="submission" date="2020-08" db="EMBL/GenBank/DDBJ databases">
        <title>Multicomponent nature underlies the extraordinary mechanical properties of spider dragline silk.</title>
        <authorList>
            <person name="Kono N."/>
            <person name="Nakamura H."/>
            <person name="Mori M."/>
            <person name="Yoshida Y."/>
            <person name="Ohtoshi R."/>
            <person name="Malay A.D."/>
            <person name="Moran D.A.P."/>
            <person name="Tomita M."/>
            <person name="Numata K."/>
            <person name="Arakawa K."/>
        </authorList>
    </citation>
    <scope>NUCLEOTIDE SEQUENCE</scope>
</reference>
<gene>
    <name evidence="2" type="ORF">TNIN_377511</name>
</gene>
<dbReference type="EMBL" id="BMAV01017523">
    <property type="protein sequence ID" value="GFY69252.1"/>
    <property type="molecule type" value="Genomic_DNA"/>
</dbReference>
<accession>A0A8X6YBW3</accession>
<name>A0A8X6YBW3_9ARAC</name>